<name>A0A934I7D3_9RHOB</name>
<sequence length="336" mass="39302">MSILRAYRRGARRRRLYLRAIRKRRDLTAVQNRTRQIRPNDILLICTLRNELKRLPFFLDYYRDLGIGHFLIVDNGSTDGSREYLAQQGDVSLWTTSESYAKSRFGVDWVNWLARRYGLGKWILCVDVDEFFIYPFCDTRPIRALTDWLDASEIRSFGTLMLDMYPKGAASDVSYTPGQDPVEICSWFDAGNYTISRNWEYASLWVQGGPRARKFFADKPYEAPALNKIPLVKWGRGNVFVSSTHTLLPRGLNLVFDDQGGEKACGCLLHVKFLDAFLNRSEDEMHRAEHYKAGREYRTYAEKLREDPELWCKWSEQYINWRQLEILGLMSKGNWA</sequence>
<dbReference type="Pfam" id="PF13704">
    <property type="entry name" value="Glyco_tranf_2_4"/>
    <property type="match status" value="1"/>
</dbReference>
<comment type="caution">
    <text evidence="1">The sequence shown here is derived from an EMBL/GenBank/DDBJ whole genome shotgun (WGS) entry which is preliminary data.</text>
</comment>
<dbReference type="SUPFAM" id="SSF53448">
    <property type="entry name" value="Nucleotide-diphospho-sugar transferases"/>
    <property type="match status" value="1"/>
</dbReference>
<proteinExistence type="predicted"/>
<dbReference type="Proteomes" id="UP000642488">
    <property type="component" value="Unassembled WGS sequence"/>
</dbReference>
<dbReference type="RefSeq" id="WP_198914751.1">
    <property type="nucleotide sequence ID" value="NZ_JAEKPD010000001.1"/>
</dbReference>
<evidence type="ECO:0000313" key="2">
    <source>
        <dbReference type="Proteomes" id="UP000642488"/>
    </source>
</evidence>
<dbReference type="EMBL" id="JAEKPD010000001">
    <property type="protein sequence ID" value="MBJ3761603.1"/>
    <property type="molecule type" value="Genomic_DNA"/>
</dbReference>
<dbReference type="InterPro" id="IPR029044">
    <property type="entry name" value="Nucleotide-diphossugar_trans"/>
</dbReference>
<reference evidence="1" key="1">
    <citation type="submission" date="2020-12" db="EMBL/GenBank/DDBJ databases">
        <title>Bacterial taxonomy.</title>
        <authorList>
            <person name="Pan X."/>
        </authorList>
    </citation>
    <scope>NUCLEOTIDE SEQUENCE</scope>
    <source>
        <strain evidence="1">KCTC 52957</strain>
    </source>
</reference>
<accession>A0A934I7D3</accession>
<organism evidence="1 2">
    <name type="scientific">Palleronia pontilimi</name>
    <dbReference type="NCBI Taxonomy" id="1964209"/>
    <lineage>
        <taxon>Bacteria</taxon>
        <taxon>Pseudomonadati</taxon>
        <taxon>Pseudomonadota</taxon>
        <taxon>Alphaproteobacteria</taxon>
        <taxon>Rhodobacterales</taxon>
        <taxon>Roseobacteraceae</taxon>
        <taxon>Palleronia</taxon>
    </lineage>
</organism>
<dbReference type="AlphaFoldDB" id="A0A934I7D3"/>
<evidence type="ECO:0000313" key="1">
    <source>
        <dbReference type="EMBL" id="MBJ3761603.1"/>
    </source>
</evidence>
<protein>
    <submittedName>
        <fullName evidence="1">Glycosyltransferase family 2 protein</fullName>
    </submittedName>
</protein>
<keyword evidence="2" id="KW-1185">Reference proteome</keyword>
<gene>
    <name evidence="1" type="ORF">ILP92_02415</name>
</gene>